<dbReference type="EMBL" id="JAHCDA010000002">
    <property type="protein sequence ID" value="MBS7811193.1"/>
    <property type="molecule type" value="Genomic_DNA"/>
</dbReference>
<feature type="region of interest" description="Disordered" evidence="1">
    <location>
        <begin position="83"/>
        <end position="147"/>
    </location>
</feature>
<proteinExistence type="predicted"/>
<keyword evidence="3" id="KW-1185">Reference proteome</keyword>
<feature type="compositionally biased region" description="Polar residues" evidence="1">
    <location>
        <begin position="110"/>
        <end position="126"/>
    </location>
</feature>
<protein>
    <submittedName>
        <fullName evidence="2">Helix-turn-helix domain-containing protein</fullName>
    </submittedName>
</protein>
<evidence type="ECO:0000313" key="3">
    <source>
        <dbReference type="Proteomes" id="UP000766336"/>
    </source>
</evidence>
<evidence type="ECO:0000256" key="1">
    <source>
        <dbReference type="SAM" id="MobiDB-lite"/>
    </source>
</evidence>
<evidence type="ECO:0000313" key="2">
    <source>
        <dbReference type="EMBL" id="MBS7811193.1"/>
    </source>
</evidence>
<reference evidence="2 3" key="1">
    <citation type="submission" date="2021-05" db="EMBL/GenBank/DDBJ databases">
        <title>Roseococcus sp. XZZS9, whole genome shotgun sequencing project.</title>
        <authorList>
            <person name="Zhao G."/>
            <person name="Shen L."/>
        </authorList>
    </citation>
    <scope>NUCLEOTIDE SEQUENCE [LARGE SCALE GENOMIC DNA]</scope>
    <source>
        <strain evidence="2 3">XZZS9</strain>
    </source>
</reference>
<dbReference type="Proteomes" id="UP000766336">
    <property type="component" value="Unassembled WGS sequence"/>
</dbReference>
<accession>A0ABS5QCP4</accession>
<dbReference type="InterPro" id="IPR036390">
    <property type="entry name" value="WH_DNA-bd_sf"/>
</dbReference>
<organism evidence="2 3">
    <name type="scientific">Roseococcus pinisoli</name>
    <dbReference type="NCBI Taxonomy" id="2835040"/>
    <lineage>
        <taxon>Bacteria</taxon>
        <taxon>Pseudomonadati</taxon>
        <taxon>Pseudomonadota</taxon>
        <taxon>Alphaproteobacteria</taxon>
        <taxon>Acetobacterales</taxon>
        <taxon>Roseomonadaceae</taxon>
        <taxon>Roseococcus</taxon>
    </lineage>
</organism>
<gene>
    <name evidence="2" type="ORF">KHU32_09610</name>
</gene>
<name>A0ABS5QCP4_9PROT</name>
<dbReference type="RefSeq" id="WP_213669882.1">
    <property type="nucleotide sequence ID" value="NZ_JAHCDA010000002.1"/>
</dbReference>
<dbReference type="SUPFAM" id="SSF46785">
    <property type="entry name" value="Winged helix' DNA-binding domain"/>
    <property type="match status" value="1"/>
</dbReference>
<sequence length="266" mass="29691">MAALRWVRALRCTPPQKLVLWALADQANDAGEAWPSVAGLVEATCLSERSVQGAVLELRKKGLLETTIGGGRHRTTTYRLALETPQELHHTPQDVRGNGAQGTPQDVHETPQQVRETPQDVRQTPQELHPNPHNPQEPSEPSITERVPTVRIAGFDDWWRAYPRKVGKGAARVAYTAAVKRGVSEAELAQALQRQQWPAEERFIPHARTWLTQDRWLDEPGHASAKAESLTDTIANLLADPMGQGPPRHFRDRADFEGTAEEIFRV</sequence>
<dbReference type="Pfam" id="PF13730">
    <property type="entry name" value="HTH_36"/>
    <property type="match status" value="1"/>
</dbReference>
<comment type="caution">
    <text evidence="2">The sequence shown here is derived from an EMBL/GenBank/DDBJ whole genome shotgun (WGS) entry which is preliminary data.</text>
</comment>